<accession>A0A9P4GVL0</accession>
<sequence length="173" mass="19131">MVSPPGSPAIPEAVQRLHQYHCISIPLFSALTKLQKQPATTGGEHHLVHGLSDHPSWGRQSPQLTPTPSPSPSPSHNSHAIRTSHLHLPSPSGADGYAPPIATPPDSLRQSVTYASMSPPDTTVVRRPRRLRVSMHFPHTMLMRSRARECRAQESQFWELDASGRRARRLGDR</sequence>
<evidence type="ECO:0000313" key="3">
    <source>
        <dbReference type="Proteomes" id="UP000799777"/>
    </source>
</evidence>
<dbReference type="AlphaFoldDB" id="A0A9P4GVL0"/>
<dbReference type="OrthoDB" id="3781481at2759"/>
<dbReference type="EMBL" id="ML978440">
    <property type="protein sequence ID" value="KAF2022795.1"/>
    <property type="molecule type" value="Genomic_DNA"/>
</dbReference>
<evidence type="ECO:0000313" key="2">
    <source>
        <dbReference type="EMBL" id="KAF2022795.1"/>
    </source>
</evidence>
<feature type="compositionally biased region" description="Polar residues" evidence="1">
    <location>
        <begin position="108"/>
        <end position="121"/>
    </location>
</feature>
<name>A0A9P4GVL0_9PLEO</name>
<evidence type="ECO:0000256" key="1">
    <source>
        <dbReference type="SAM" id="MobiDB-lite"/>
    </source>
</evidence>
<proteinExistence type="predicted"/>
<dbReference type="Proteomes" id="UP000799777">
    <property type="component" value="Unassembled WGS sequence"/>
</dbReference>
<comment type="caution">
    <text evidence="2">The sequence shown here is derived from an EMBL/GenBank/DDBJ whole genome shotgun (WGS) entry which is preliminary data.</text>
</comment>
<organism evidence="2 3">
    <name type="scientific">Setomelanomma holmii</name>
    <dbReference type="NCBI Taxonomy" id="210430"/>
    <lineage>
        <taxon>Eukaryota</taxon>
        <taxon>Fungi</taxon>
        <taxon>Dikarya</taxon>
        <taxon>Ascomycota</taxon>
        <taxon>Pezizomycotina</taxon>
        <taxon>Dothideomycetes</taxon>
        <taxon>Pleosporomycetidae</taxon>
        <taxon>Pleosporales</taxon>
        <taxon>Pleosporineae</taxon>
        <taxon>Phaeosphaeriaceae</taxon>
        <taxon>Setomelanomma</taxon>
    </lineage>
</organism>
<reference evidence="2" key="1">
    <citation type="journal article" date="2020" name="Stud. Mycol.">
        <title>101 Dothideomycetes genomes: a test case for predicting lifestyles and emergence of pathogens.</title>
        <authorList>
            <person name="Haridas S."/>
            <person name="Albert R."/>
            <person name="Binder M."/>
            <person name="Bloem J."/>
            <person name="Labutti K."/>
            <person name="Salamov A."/>
            <person name="Andreopoulos B."/>
            <person name="Baker S."/>
            <person name="Barry K."/>
            <person name="Bills G."/>
            <person name="Bluhm B."/>
            <person name="Cannon C."/>
            <person name="Castanera R."/>
            <person name="Culley D."/>
            <person name="Daum C."/>
            <person name="Ezra D."/>
            <person name="Gonzalez J."/>
            <person name="Henrissat B."/>
            <person name="Kuo A."/>
            <person name="Liang C."/>
            <person name="Lipzen A."/>
            <person name="Lutzoni F."/>
            <person name="Magnuson J."/>
            <person name="Mondo S."/>
            <person name="Nolan M."/>
            <person name="Ohm R."/>
            <person name="Pangilinan J."/>
            <person name="Park H.-J."/>
            <person name="Ramirez L."/>
            <person name="Alfaro M."/>
            <person name="Sun H."/>
            <person name="Tritt A."/>
            <person name="Yoshinaga Y."/>
            <person name="Zwiers L.-H."/>
            <person name="Turgeon B."/>
            <person name="Goodwin S."/>
            <person name="Spatafora J."/>
            <person name="Crous P."/>
            <person name="Grigoriev I."/>
        </authorList>
    </citation>
    <scope>NUCLEOTIDE SEQUENCE</scope>
    <source>
        <strain evidence="2">CBS 110217</strain>
    </source>
</reference>
<protein>
    <submittedName>
        <fullName evidence="2">Uncharacterized protein</fullName>
    </submittedName>
</protein>
<keyword evidence="3" id="KW-1185">Reference proteome</keyword>
<gene>
    <name evidence="2" type="ORF">EK21DRAFT_105611</name>
</gene>
<feature type="region of interest" description="Disordered" evidence="1">
    <location>
        <begin position="39"/>
        <end position="122"/>
    </location>
</feature>